<reference evidence="1 2" key="1">
    <citation type="submission" date="2017-09" db="EMBL/GenBank/DDBJ databases">
        <authorList>
            <person name="Lee N."/>
            <person name="Cho B.-K."/>
        </authorList>
    </citation>
    <scope>NUCLEOTIDE SEQUENCE [LARGE SCALE GENOMIC DNA]</scope>
    <source>
        <strain evidence="1 2">ATCC 13879</strain>
    </source>
</reference>
<evidence type="ECO:0000313" key="1">
    <source>
        <dbReference type="EMBL" id="QEV04820.1"/>
    </source>
</evidence>
<protein>
    <recommendedName>
        <fullName evidence="3">Tryptophan synthase subunit(Beta)</fullName>
    </recommendedName>
</protein>
<dbReference type="EMBL" id="CP023697">
    <property type="protein sequence ID" value="QEV04820.1"/>
    <property type="molecule type" value="Genomic_DNA"/>
</dbReference>
<keyword evidence="2" id="KW-1185">Reference proteome</keyword>
<evidence type="ECO:0000313" key="2">
    <source>
        <dbReference type="Proteomes" id="UP000326041"/>
    </source>
</evidence>
<evidence type="ECO:0008006" key="3">
    <source>
        <dbReference type="Google" id="ProtNLM"/>
    </source>
</evidence>
<organism evidence="1 2">
    <name type="scientific">Streptomyces prasinus</name>
    <dbReference type="NCBI Taxonomy" id="67345"/>
    <lineage>
        <taxon>Bacteria</taxon>
        <taxon>Bacillati</taxon>
        <taxon>Actinomycetota</taxon>
        <taxon>Actinomycetes</taxon>
        <taxon>Kitasatosporales</taxon>
        <taxon>Streptomycetaceae</taxon>
        <taxon>Streptomyces</taxon>
    </lineage>
</organism>
<dbReference type="Proteomes" id="UP000326041">
    <property type="component" value="Chromosome"/>
</dbReference>
<sequence length="64" mass="6973">MAPGTGRRHPLSGAARARRRLPDGLRGACFAGGDRTGAYGTRFFDTEGPAGPWRKRYLRARMPA</sequence>
<gene>
    <name evidence="1" type="ORF">CP972_03045</name>
</gene>
<name>A0ABX6AQ19_9ACTN</name>
<proteinExistence type="predicted"/>
<accession>A0ABX6AQ19</accession>